<proteinExistence type="predicted"/>
<evidence type="ECO:0000313" key="2">
    <source>
        <dbReference type="EMBL" id="GAA0229605.1"/>
    </source>
</evidence>
<feature type="chain" id="PRO_5046177758" evidence="1">
    <location>
        <begin position="27"/>
        <end position="426"/>
    </location>
</feature>
<comment type="caution">
    <text evidence="2">The sequence shown here is derived from an EMBL/GenBank/DDBJ whole genome shotgun (WGS) entry which is preliminary data.</text>
</comment>
<organism evidence="2 3">
    <name type="scientific">Saccharothrix mutabilis subsp. mutabilis</name>
    <dbReference type="NCBI Taxonomy" id="66855"/>
    <lineage>
        <taxon>Bacteria</taxon>
        <taxon>Bacillati</taxon>
        <taxon>Actinomycetota</taxon>
        <taxon>Actinomycetes</taxon>
        <taxon>Pseudonocardiales</taxon>
        <taxon>Pseudonocardiaceae</taxon>
        <taxon>Saccharothrix</taxon>
    </lineage>
</organism>
<keyword evidence="3" id="KW-1185">Reference proteome</keyword>
<sequence>MSRSLGGRVSAAIAIAVAATMTAACGGGGDAGDDKIKLSIGIFSDFGYDNLIKEYQAQHSNVEIEQRKVKMEQHHTQLATQLAGGRGAADIVAIEEGNVALFRQSKDKFVNLADYGAKDLKSQWAAWKWNQGTTDDGDFVLGLGTDMGSLALCYRRDLFQAAGLPTDREAVGKLWPTWNDFLATADKFTAATPNVKFVDTAQNVYKAILDQTEEGYFAKADDSFIADTNPKVAEAFKLAAGLGEKKQTGALSPFSQDWNVALKQASFATTTCPAWALALIKAGAGDEAAGKWDVAAAPGGGGNWGGSFLAVPKQGKHPKEAYELAKWLTAPEQQKRIFKETGNLPSEPVAYKDPEVTSTVNEYFNSAPVGRIFGDSAESLKPTYRGTKDAKVTPVFNNALSRVETGKQSTAEAFDQAVREARDAAK</sequence>
<dbReference type="InterPro" id="IPR050490">
    <property type="entry name" value="Bact_solute-bd_prot1"/>
</dbReference>
<gene>
    <name evidence="2" type="ORF">GCM10010492_30090</name>
</gene>
<dbReference type="SUPFAM" id="SSF53850">
    <property type="entry name" value="Periplasmic binding protein-like II"/>
    <property type="match status" value="1"/>
</dbReference>
<dbReference type="RefSeq" id="WP_343934402.1">
    <property type="nucleotide sequence ID" value="NZ_BAAABU010000005.1"/>
</dbReference>
<protein>
    <submittedName>
        <fullName evidence="2">Extracellular solute-binding protein</fullName>
    </submittedName>
</protein>
<dbReference type="EMBL" id="BAAABU010000005">
    <property type="protein sequence ID" value="GAA0229605.1"/>
    <property type="molecule type" value="Genomic_DNA"/>
</dbReference>
<dbReference type="Gene3D" id="3.40.190.10">
    <property type="entry name" value="Periplasmic binding protein-like II"/>
    <property type="match status" value="1"/>
</dbReference>
<dbReference type="PROSITE" id="PS51257">
    <property type="entry name" value="PROKAR_LIPOPROTEIN"/>
    <property type="match status" value="1"/>
</dbReference>
<dbReference type="InterPro" id="IPR006059">
    <property type="entry name" value="SBP"/>
</dbReference>
<evidence type="ECO:0000313" key="3">
    <source>
        <dbReference type="Proteomes" id="UP001500416"/>
    </source>
</evidence>
<dbReference type="Pfam" id="PF13416">
    <property type="entry name" value="SBP_bac_8"/>
    <property type="match status" value="1"/>
</dbReference>
<name>A0ABP3DFI5_9PSEU</name>
<feature type="signal peptide" evidence="1">
    <location>
        <begin position="1"/>
        <end position="26"/>
    </location>
</feature>
<accession>A0ABP3DFI5</accession>
<reference evidence="3" key="1">
    <citation type="journal article" date="2019" name="Int. J. Syst. Evol. Microbiol.">
        <title>The Global Catalogue of Microorganisms (GCM) 10K type strain sequencing project: providing services to taxonomists for standard genome sequencing and annotation.</title>
        <authorList>
            <consortium name="The Broad Institute Genomics Platform"/>
            <consortium name="The Broad Institute Genome Sequencing Center for Infectious Disease"/>
            <person name="Wu L."/>
            <person name="Ma J."/>
        </authorList>
    </citation>
    <scope>NUCLEOTIDE SEQUENCE [LARGE SCALE GENOMIC DNA]</scope>
    <source>
        <strain evidence="3">JCM 3380</strain>
    </source>
</reference>
<dbReference type="PANTHER" id="PTHR43649:SF32">
    <property type="entry name" value="SUGAR BINDING SECRETED PROTEIN"/>
    <property type="match status" value="1"/>
</dbReference>
<dbReference type="Proteomes" id="UP001500416">
    <property type="component" value="Unassembled WGS sequence"/>
</dbReference>
<evidence type="ECO:0000256" key="1">
    <source>
        <dbReference type="SAM" id="SignalP"/>
    </source>
</evidence>
<dbReference type="PANTHER" id="PTHR43649">
    <property type="entry name" value="ARABINOSE-BINDING PROTEIN-RELATED"/>
    <property type="match status" value="1"/>
</dbReference>
<keyword evidence="1" id="KW-0732">Signal</keyword>